<comment type="caution">
    <text evidence="1">The sequence shown here is derived from an EMBL/GenBank/DDBJ whole genome shotgun (WGS) entry which is preliminary data.</text>
</comment>
<organism evidence="1 2">
    <name type="scientific">Diplogelasinospora grovesii</name>
    <dbReference type="NCBI Taxonomy" id="303347"/>
    <lineage>
        <taxon>Eukaryota</taxon>
        <taxon>Fungi</taxon>
        <taxon>Dikarya</taxon>
        <taxon>Ascomycota</taxon>
        <taxon>Pezizomycotina</taxon>
        <taxon>Sordariomycetes</taxon>
        <taxon>Sordariomycetidae</taxon>
        <taxon>Sordariales</taxon>
        <taxon>Diplogelasinosporaceae</taxon>
        <taxon>Diplogelasinospora</taxon>
    </lineage>
</organism>
<protein>
    <submittedName>
        <fullName evidence="1">Uncharacterized protein</fullName>
    </submittedName>
</protein>
<gene>
    <name evidence="1" type="ORF">QBC46DRAFT_266155</name>
</gene>
<evidence type="ECO:0000313" key="1">
    <source>
        <dbReference type="EMBL" id="KAK3938076.1"/>
    </source>
</evidence>
<proteinExistence type="predicted"/>
<dbReference type="Proteomes" id="UP001303473">
    <property type="component" value="Unassembled WGS sequence"/>
</dbReference>
<evidence type="ECO:0000313" key="2">
    <source>
        <dbReference type="Proteomes" id="UP001303473"/>
    </source>
</evidence>
<feature type="non-terminal residue" evidence="1">
    <location>
        <position position="1"/>
    </location>
</feature>
<dbReference type="EMBL" id="MU853838">
    <property type="protein sequence ID" value="KAK3938076.1"/>
    <property type="molecule type" value="Genomic_DNA"/>
</dbReference>
<name>A0AAN6S343_9PEZI</name>
<sequence>LDRGTFVVDYFQLYPENADWDEKSCLAYSGALFNATVAIYDPYKDEMIQILEFPGMSHTGTVHIGGVGWDQ</sequence>
<accession>A0AAN6S343</accession>
<dbReference type="AlphaFoldDB" id="A0AAN6S343"/>
<reference evidence="2" key="1">
    <citation type="journal article" date="2023" name="Mol. Phylogenet. Evol.">
        <title>Genome-scale phylogeny and comparative genomics of the fungal order Sordariales.</title>
        <authorList>
            <person name="Hensen N."/>
            <person name="Bonometti L."/>
            <person name="Westerberg I."/>
            <person name="Brannstrom I.O."/>
            <person name="Guillou S."/>
            <person name="Cros-Aarteil S."/>
            <person name="Calhoun S."/>
            <person name="Haridas S."/>
            <person name="Kuo A."/>
            <person name="Mondo S."/>
            <person name="Pangilinan J."/>
            <person name="Riley R."/>
            <person name="LaButti K."/>
            <person name="Andreopoulos B."/>
            <person name="Lipzen A."/>
            <person name="Chen C."/>
            <person name="Yan M."/>
            <person name="Daum C."/>
            <person name="Ng V."/>
            <person name="Clum A."/>
            <person name="Steindorff A."/>
            <person name="Ohm R.A."/>
            <person name="Martin F."/>
            <person name="Silar P."/>
            <person name="Natvig D.O."/>
            <person name="Lalanne C."/>
            <person name="Gautier V."/>
            <person name="Ament-Velasquez S.L."/>
            <person name="Kruys A."/>
            <person name="Hutchinson M.I."/>
            <person name="Powell A.J."/>
            <person name="Barry K."/>
            <person name="Miller A.N."/>
            <person name="Grigoriev I.V."/>
            <person name="Debuchy R."/>
            <person name="Gladieux P."/>
            <person name="Hiltunen Thoren M."/>
            <person name="Johannesson H."/>
        </authorList>
    </citation>
    <scope>NUCLEOTIDE SEQUENCE [LARGE SCALE GENOMIC DNA]</scope>
    <source>
        <strain evidence="2">CBS 340.73</strain>
    </source>
</reference>
<keyword evidence="2" id="KW-1185">Reference proteome</keyword>